<dbReference type="InterPro" id="IPR036116">
    <property type="entry name" value="FN3_sf"/>
</dbReference>
<keyword evidence="5" id="KW-1185">Reference proteome</keyword>
<dbReference type="RefSeq" id="WP_166331602.1">
    <property type="nucleotide sequence ID" value="NZ_CP049933.1"/>
</dbReference>
<dbReference type="SUPFAM" id="SSF49265">
    <property type="entry name" value="Fibronectin type III"/>
    <property type="match status" value="1"/>
</dbReference>
<protein>
    <submittedName>
        <fullName evidence="4">Fibronectin type III domain-containing protein</fullName>
    </submittedName>
</protein>
<sequence>MSSDTVRYVAGKEAPWSDTCLISVRLVGQKAWTNLPVAINIAPRVPEAQLNALVRTVMPGASETIQLTDMVTWPGGREGDPSKLRFETEGNGSVFEVTKEGSRLKVAARADAAPGSQHVFSVSVSGAGESRAPLTVRVGDAPKDLPRGGSFALRCKVGSECGASVIGTAGEHDPFAGKSGGGLKLESVSTRSCKVGNFSRVGEAGVAVAWPADRVVGGTCTVGFTVIDAQGRTGTGSIEFDAAGVPEAPTSITQTAFDATSVTFSVTLGGQAHPEVTGAALSGPGSKTCTEKGPSSYQCVASGLVSGEKHSFSASAVNQVGSSAASTSVEAWAYKAPSLSSFTAVAVRNAANEDPQHGSVTLSYSGSDDVVSVAVVSNKGHELELSGKKGSQKLDGVEVGDITFTATPKSNVPLPGAGSGVTTVDSRQDNVTVMGAPRLDTVTLQSTGPHTAKLVFAGDVQGSEPTYGIKLKADGAPTCADAKSTSPDFANLARQLKYQAIVCVSSDWGRSSKLSNDETIGDPVAKPGGNLTYEINTAVSDQSADPKKAEYKVKREPAPELTDSATVLQYRRNGVNIPSFALDPGVWEQNIEVRQCINPAIEATCSEWAPITTAGPKTTVSLIASDTNCYNDANKPLTQADWESLITIPSFMRNSATITAGTPDATTIPITVTWKDDFQMLDDATVKLCYTPPPTGP</sequence>
<keyword evidence="2" id="KW-0119">Carbohydrate metabolism</keyword>
<reference evidence="4 5" key="1">
    <citation type="submission" date="2020-03" db="EMBL/GenBank/DDBJ databases">
        <title>Leucobacter sp. nov., isolated from beetles.</title>
        <authorList>
            <person name="Hyun D.-W."/>
            <person name="Bae J.-W."/>
        </authorList>
    </citation>
    <scope>NUCLEOTIDE SEQUENCE [LARGE SCALE GENOMIC DNA]</scope>
    <source>
        <strain evidence="4 5">HDW9A</strain>
    </source>
</reference>
<feature type="domain" description="Fibronectin type-III" evidence="3">
    <location>
        <begin position="245"/>
        <end position="336"/>
    </location>
</feature>
<evidence type="ECO:0000256" key="1">
    <source>
        <dbReference type="ARBA" id="ARBA00023295"/>
    </source>
</evidence>
<evidence type="ECO:0000259" key="3">
    <source>
        <dbReference type="PROSITE" id="PS50853"/>
    </source>
</evidence>
<name>A0ABX6K0G9_9MICO</name>
<dbReference type="CDD" id="cd00063">
    <property type="entry name" value="FN3"/>
    <property type="match status" value="1"/>
</dbReference>
<proteinExistence type="predicted"/>
<dbReference type="InterPro" id="IPR003961">
    <property type="entry name" value="FN3_dom"/>
</dbReference>
<dbReference type="Proteomes" id="UP000503441">
    <property type="component" value="Chromosome"/>
</dbReference>
<keyword evidence="2" id="KW-0624">Polysaccharide degradation</keyword>
<evidence type="ECO:0000256" key="2">
    <source>
        <dbReference type="ARBA" id="ARBA00023326"/>
    </source>
</evidence>
<dbReference type="EMBL" id="CP049933">
    <property type="protein sequence ID" value="QIM19358.1"/>
    <property type="molecule type" value="Genomic_DNA"/>
</dbReference>
<dbReference type="Gene3D" id="2.60.40.10">
    <property type="entry name" value="Immunoglobulins"/>
    <property type="match status" value="1"/>
</dbReference>
<organism evidence="4 5">
    <name type="scientific">Leucobacter coleopterorum</name>
    <dbReference type="NCBI Taxonomy" id="2714933"/>
    <lineage>
        <taxon>Bacteria</taxon>
        <taxon>Bacillati</taxon>
        <taxon>Actinomycetota</taxon>
        <taxon>Actinomycetes</taxon>
        <taxon>Micrococcales</taxon>
        <taxon>Microbacteriaceae</taxon>
        <taxon>Leucobacter</taxon>
    </lineage>
</organism>
<keyword evidence="1" id="KW-0378">Hydrolase</keyword>
<dbReference type="InterPro" id="IPR013783">
    <property type="entry name" value="Ig-like_fold"/>
</dbReference>
<keyword evidence="1" id="KW-0326">Glycosidase</keyword>
<evidence type="ECO:0000313" key="4">
    <source>
        <dbReference type="EMBL" id="QIM19358.1"/>
    </source>
</evidence>
<accession>A0ABX6K0G9</accession>
<gene>
    <name evidence="4" type="ORF">G7066_13660</name>
</gene>
<dbReference type="PROSITE" id="PS50853">
    <property type="entry name" value="FN3"/>
    <property type="match status" value="1"/>
</dbReference>
<evidence type="ECO:0000313" key="5">
    <source>
        <dbReference type="Proteomes" id="UP000503441"/>
    </source>
</evidence>